<proteinExistence type="predicted"/>
<evidence type="ECO:0000313" key="2">
    <source>
        <dbReference type="Proteomes" id="UP000719766"/>
    </source>
</evidence>
<dbReference type="OrthoDB" id="5584477at2759"/>
<organism evidence="1 2">
    <name type="scientific">Suillus plorans</name>
    <dbReference type="NCBI Taxonomy" id="116603"/>
    <lineage>
        <taxon>Eukaryota</taxon>
        <taxon>Fungi</taxon>
        <taxon>Dikarya</taxon>
        <taxon>Basidiomycota</taxon>
        <taxon>Agaricomycotina</taxon>
        <taxon>Agaricomycetes</taxon>
        <taxon>Agaricomycetidae</taxon>
        <taxon>Boletales</taxon>
        <taxon>Suillineae</taxon>
        <taxon>Suillaceae</taxon>
        <taxon>Suillus</taxon>
    </lineage>
</organism>
<evidence type="ECO:0000313" key="1">
    <source>
        <dbReference type="EMBL" id="KAG1793254.1"/>
    </source>
</evidence>
<name>A0A9P7DGH0_9AGAM</name>
<accession>A0A9P7DGH0</accession>
<dbReference type="AlphaFoldDB" id="A0A9P7DGH0"/>
<protein>
    <submittedName>
        <fullName evidence="1">Uncharacterized protein</fullName>
    </submittedName>
</protein>
<comment type="caution">
    <text evidence="1">The sequence shown here is derived from an EMBL/GenBank/DDBJ whole genome shotgun (WGS) entry which is preliminary data.</text>
</comment>
<reference evidence="1" key="1">
    <citation type="journal article" date="2020" name="New Phytol.">
        <title>Comparative genomics reveals dynamic genome evolution in host specialist ectomycorrhizal fungi.</title>
        <authorList>
            <person name="Lofgren L.A."/>
            <person name="Nguyen N.H."/>
            <person name="Vilgalys R."/>
            <person name="Ruytinx J."/>
            <person name="Liao H.L."/>
            <person name="Branco S."/>
            <person name="Kuo A."/>
            <person name="LaButti K."/>
            <person name="Lipzen A."/>
            <person name="Andreopoulos W."/>
            <person name="Pangilinan J."/>
            <person name="Riley R."/>
            <person name="Hundley H."/>
            <person name="Na H."/>
            <person name="Barry K."/>
            <person name="Grigoriev I.V."/>
            <person name="Stajich J.E."/>
            <person name="Kennedy P.G."/>
        </authorList>
    </citation>
    <scope>NUCLEOTIDE SEQUENCE</scope>
    <source>
        <strain evidence="1">S12</strain>
    </source>
</reference>
<keyword evidence="2" id="KW-1185">Reference proteome</keyword>
<gene>
    <name evidence="1" type="ORF">HD556DRAFT_1308696</name>
</gene>
<dbReference type="EMBL" id="JABBWE010000031">
    <property type="protein sequence ID" value="KAG1793254.1"/>
    <property type="molecule type" value="Genomic_DNA"/>
</dbReference>
<dbReference type="RefSeq" id="XP_041159710.1">
    <property type="nucleotide sequence ID" value="XM_041300177.1"/>
</dbReference>
<dbReference type="GeneID" id="64593941"/>
<sequence>MKSTRLQKKINQRRTLGLKDAERSSCALCIVVFKKLLPITLLTKREFLAAWWQMAIAPSEKRGARHCNAFSKTTIYRRFNETVLAASSAQEQVPFTAVNLPSPEVMAGKVEHAYAYDAESFILVLTWNKRPTSETCGLRSEEKVNMNVPTKSEQLSVVFTTVYGLAQGMREEQMPLDLHWK</sequence>
<dbReference type="Proteomes" id="UP000719766">
    <property type="component" value="Unassembled WGS sequence"/>
</dbReference>